<dbReference type="AlphaFoldDB" id="A0A561VKF1"/>
<comment type="caution">
    <text evidence="1">The sequence shown here is derived from an EMBL/GenBank/DDBJ whole genome shotgun (WGS) entry which is preliminary data.</text>
</comment>
<name>A0A561VKF1_9ACTN</name>
<protein>
    <submittedName>
        <fullName evidence="1">Uncharacterized protein</fullName>
    </submittedName>
</protein>
<sequence length="54" mass="5485">MAVTPSTDTGVAPGSIAVAAPAGVARLVQALRRWDYEVRSAAGSPQVGYLAEAE</sequence>
<evidence type="ECO:0000313" key="1">
    <source>
        <dbReference type="EMBL" id="TWG12092.1"/>
    </source>
</evidence>
<accession>A0A561VKF1</accession>
<evidence type="ECO:0000313" key="2">
    <source>
        <dbReference type="Proteomes" id="UP000319927"/>
    </source>
</evidence>
<dbReference type="EMBL" id="VIXA01000004">
    <property type="protein sequence ID" value="TWG12092.1"/>
    <property type="molecule type" value="Genomic_DNA"/>
</dbReference>
<organism evidence="1 2">
    <name type="scientific">Micromonospora palomenae</name>
    <dbReference type="NCBI Taxonomy" id="1461247"/>
    <lineage>
        <taxon>Bacteria</taxon>
        <taxon>Bacillati</taxon>
        <taxon>Actinomycetota</taxon>
        <taxon>Actinomycetes</taxon>
        <taxon>Micromonosporales</taxon>
        <taxon>Micromonosporaceae</taxon>
        <taxon>Micromonospora</taxon>
    </lineage>
</organism>
<proteinExistence type="predicted"/>
<gene>
    <name evidence="1" type="ORF">FHX75_14423</name>
</gene>
<keyword evidence="2" id="KW-1185">Reference proteome</keyword>
<dbReference type="RefSeq" id="WP_170285466.1">
    <property type="nucleotide sequence ID" value="NZ_VIXA01000004.1"/>
</dbReference>
<reference evidence="1 2" key="1">
    <citation type="submission" date="2019-06" db="EMBL/GenBank/DDBJ databases">
        <title>Sequencing the genomes of 1000 actinobacteria strains.</title>
        <authorList>
            <person name="Klenk H.-P."/>
        </authorList>
    </citation>
    <scope>NUCLEOTIDE SEQUENCE [LARGE SCALE GENOMIC DNA]</scope>
    <source>
        <strain evidence="1 2">DSM 102131</strain>
    </source>
</reference>
<dbReference type="Proteomes" id="UP000319927">
    <property type="component" value="Unassembled WGS sequence"/>
</dbReference>